<feature type="region of interest" description="Disordered" evidence="4">
    <location>
        <begin position="279"/>
        <end position="326"/>
    </location>
</feature>
<dbReference type="Pfam" id="PF12796">
    <property type="entry name" value="Ank_2"/>
    <property type="match status" value="3"/>
</dbReference>
<protein>
    <submittedName>
        <fullName evidence="6">Ankyrin repeat-containing domain protein</fullName>
    </submittedName>
</protein>
<feature type="repeat" description="ANK" evidence="3">
    <location>
        <begin position="984"/>
        <end position="1016"/>
    </location>
</feature>
<dbReference type="OrthoDB" id="823504at2759"/>
<dbReference type="PANTHER" id="PTHR24198:SF165">
    <property type="entry name" value="ANKYRIN REPEAT-CONTAINING PROTEIN-RELATED"/>
    <property type="match status" value="1"/>
</dbReference>
<dbReference type="Pfam" id="PF24883">
    <property type="entry name" value="NPHP3_N"/>
    <property type="match status" value="1"/>
</dbReference>
<proteinExistence type="predicted"/>
<feature type="compositionally biased region" description="Low complexity" evidence="4">
    <location>
        <begin position="296"/>
        <end position="307"/>
    </location>
</feature>
<dbReference type="PROSITE" id="PS50297">
    <property type="entry name" value="ANK_REP_REGION"/>
    <property type="match status" value="6"/>
</dbReference>
<comment type="caution">
    <text evidence="6">The sequence shown here is derived from an EMBL/GenBank/DDBJ whole genome shotgun (WGS) entry which is preliminary data.</text>
</comment>
<organism evidence="6 7">
    <name type="scientific">Stachybotrys elegans</name>
    <dbReference type="NCBI Taxonomy" id="80388"/>
    <lineage>
        <taxon>Eukaryota</taxon>
        <taxon>Fungi</taxon>
        <taxon>Dikarya</taxon>
        <taxon>Ascomycota</taxon>
        <taxon>Pezizomycotina</taxon>
        <taxon>Sordariomycetes</taxon>
        <taxon>Hypocreomycetidae</taxon>
        <taxon>Hypocreales</taxon>
        <taxon>Stachybotryaceae</taxon>
        <taxon>Stachybotrys</taxon>
    </lineage>
</organism>
<gene>
    <name evidence="6" type="ORF">B0I35DRAFT_476666</name>
</gene>
<dbReference type="GO" id="GO:0005737">
    <property type="term" value="C:cytoplasm"/>
    <property type="evidence" value="ECO:0007669"/>
    <property type="project" value="TreeGrafter"/>
</dbReference>
<dbReference type="InterPro" id="IPR036770">
    <property type="entry name" value="Ankyrin_rpt-contain_sf"/>
</dbReference>
<dbReference type="EMBL" id="JAGPNK010000004">
    <property type="protein sequence ID" value="KAH7322746.1"/>
    <property type="molecule type" value="Genomic_DNA"/>
</dbReference>
<dbReference type="InterPro" id="IPR056884">
    <property type="entry name" value="NPHP3-like_N"/>
</dbReference>
<evidence type="ECO:0000313" key="6">
    <source>
        <dbReference type="EMBL" id="KAH7322746.1"/>
    </source>
</evidence>
<feature type="repeat" description="ANK" evidence="3">
    <location>
        <begin position="1436"/>
        <end position="1462"/>
    </location>
</feature>
<dbReference type="SMART" id="SM00248">
    <property type="entry name" value="ANK"/>
    <property type="match status" value="17"/>
</dbReference>
<keyword evidence="2 3" id="KW-0040">ANK repeat</keyword>
<evidence type="ECO:0000256" key="2">
    <source>
        <dbReference type="ARBA" id="ARBA00023043"/>
    </source>
</evidence>
<keyword evidence="1" id="KW-0677">Repeat</keyword>
<feature type="repeat" description="ANK" evidence="3">
    <location>
        <begin position="1115"/>
        <end position="1147"/>
    </location>
</feature>
<evidence type="ECO:0000256" key="4">
    <source>
        <dbReference type="SAM" id="MobiDB-lite"/>
    </source>
</evidence>
<feature type="repeat" description="ANK" evidence="3">
    <location>
        <begin position="951"/>
        <end position="983"/>
    </location>
</feature>
<evidence type="ECO:0000256" key="3">
    <source>
        <dbReference type="PROSITE-ProRule" id="PRU00023"/>
    </source>
</evidence>
<sequence length="1873" mass="209383">MVGFGLECALVPEVQPHIDIICVHGYGATPQTTWHHEKTGKTWIEDIEFVNRLYHKPRVFSFSYNSDISANLSAASIAFHADDLLFQVERLLERSVLDNPIFFIAHGFGGFIVKKAINLCGTLGDRFPRFKRAAAGVVFLGTPHTAVKSDVLLQTVKNAIAAFDDKRIQDVNQASREYTAAISRINKQFLQATGPSLQVLSFWETEATPIKNSSSDCRQIIMVPYESREAMPCNEDIQINCNHVGLAAFNSMFDERFTTFSLEVDRLTTSATFERRVHPPLPIPLRIPPPSPKGYSKAASSRSSSAATNDEEPEANSSKASNGRIADLRPGWAEMEKIKEQTMILKNFMSSLKGWKPGNKGENIQPTPGTCRWFSQDEDFKEWLVGDSWNLMYMAPGGGGKTYLARAISTYLKSLRFAPVVLEFFCLADDPRPAIWDYFTWALIHSLPEDAKSISSEYSTRGPDSPRLESRDVVQIWTNIIKKYSPHSIFLVVDGITYFDDDHFADFWSCLVEIQRNSLTEDNLPTLKAVFTSRMPTDTFARITKPSTITEILSPTTVDDINIYVKNKMDEMDATHDPKDLNRLKEATAGCNEWLYVKFAIAELEQNRRPGAVKFHGNPAGLDEFYDQIFSPFFLDYTKVLGTFLALLTGSSLLDRAFTLDEAEDAICCLHGISGPVSLERSMVKYLNHLVWFGMDEVVNGNRTVFTYLKNRISPNQAANGMALACLRYLLQDRFAYPPSPPEEGLESFVESNPFYDYASKRWVEAIEHVEEFDPQLELLLKTFLSGGCPQYQTWIRLWMQPETPFPKITPEDHPVLPLIFFGAWRFFDHFFPIPQASSWSFSSTLRGVVETTRQFFKPVHQEPYIPAPIWPSLLYHGEPILIVAAWTRQARLVEFLLKRGVDANSRGWKGRRALVECIVRQGPPEHHINSLATARCLLAHGADPNAGSLSGNTPLLEACTAGNLELARLLIDHGANIETGDIHGFTPLHEAFQSRNVLLVEDLVQRGAEVGILTKDLDQLLMASVRTRAFPMFRILLPRVVDVNAMYRGVTVLHLASGRANRIEFLRLLLERPDIDLDLGIRVSALKFAVESRNHRGAELLLNAGAFPGRIRGHGSAPLLAAIGNHDMAMVELLLAHGAPVNDFDPTSYSQEKTRTALAAAVAVHNEAIIRLLLRHGADPTFEQGHNMRGPLCLALSEPGDDTRLLELLLNSPIPVDVNFIPPTQKHPLVVAAEHNHKKAVQLLLKHGADTSIWTETSPTESPLHHAAKRGFVDVCVVLLEHDPNLINACFESDWGTAPPLDAACMNGQASVVSLFLEKGALADTVSGLARESPLNRATRSGLLETIKLILTASPEMVNVSNIWGVTPLHIACDDVRADIVKLLLEAGADFAIEGDTGLYPPVGRLVSSKKHGVDEVLDLMIQHGLDLRAYTTKDGRSLLHIAIQGESLRNVRSLLERGVDPLQCTRSMVLPNAWSSAIGLAFDSENIEMIELLLEPRWGLREDLAGFDEMGLTILGRSILSSSPSRGALAFVKCDELRRETGRDVFSDLANHKHATGLAPRDFAIGSWRVSESAHSHTDQVLLSLVERVLNRPRTLPEHRSLLGFISKLLIQRCICAEETASIISKVLSEPDIVWDEHEAQNRVSMSVGPCRYCRDIITDTCNVCRLCFSECCDRCFDREPPPARLHRHDWFYFPVAIDVDLNSDDVQSALEGIHNSLSDMRESAEGHGAGEPSRDPEEERAQAVAIRVQQGLQLATLHAFNLLAVRKSAFTPYLSLASSTEELMAPFNNLIAPRRRALERRNLAYECSAWRCWEEWQYFSRGLQQAHADEDMLRKDAFLAHVPRLFNESDRSSWQRGTSVSPEHSRKRIR</sequence>
<feature type="compositionally biased region" description="Pro residues" evidence="4">
    <location>
        <begin position="279"/>
        <end position="292"/>
    </location>
</feature>
<dbReference type="PROSITE" id="PS50088">
    <property type="entry name" value="ANK_REPEAT"/>
    <property type="match status" value="6"/>
</dbReference>
<accession>A0A8K0SZ50</accession>
<name>A0A8K0SZ50_9HYPO</name>
<dbReference type="InterPro" id="IPR002110">
    <property type="entry name" value="Ankyrin_rpt"/>
</dbReference>
<dbReference type="Gene3D" id="1.25.40.20">
    <property type="entry name" value="Ankyrin repeat-containing domain"/>
    <property type="match status" value="3"/>
</dbReference>
<dbReference type="Pfam" id="PF00023">
    <property type="entry name" value="Ank"/>
    <property type="match status" value="1"/>
</dbReference>
<dbReference type="SUPFAM" id="SSF53474">
    <property type="entry name" value="alpha/beta-Hydrolases"/>
    <property type="match status" value="1"/>
</dbReference>
<evidence type="ECO:0000256" key="1">
    <source>
        <dbReference type="ARBA" id="ARBA00022737"/>
    </source>
</evidence>
<dbReference type="Gene3D" id="3.40.50.1820">
    <property type="entry name" value="alpha/beta hydrolase"/>
    <property type="match status" value="1"/>
</dbReference>
<feature type="repeat" description="ANK" evidence="3">
    <location>
        <begin position="1225"/>
        <end position="1257"/>
    </location>
</feature>
<dbReference type="InterPro" id="IPR029058">
    <property type="entry name" value="AB_hydrolase_fold"/>
</dbReference>
<keyword evidence="7" id="KW-1185">Reference proteome</keyword>
<evidence type="ECO:0000259" key="5">
    <source>
        <dbReference type="Pfam" id="PF24883"/>
    </source>
</evidence>
<dbReference type="PANTHER" id="PTHR24198">
    <property type="entry name" value="ANKYRIN REPEAT AND PROTEIN KINASE DOMAIN-CONTAINING PROTEIN"/>
    <property type="match status" value="1"/>
</dbReference>
<reference evidence="6" key="1">
    <citation type="journal article" date="2021" name="Nat. Commun.">
        <title>Genetic determinants of endophytism in the Arabidopsis root mycobiome.</title>
        <authorList>
            <person name="Mesny F."/>
            <person name="Miyauchi S."/>
            <person name="Thiergart T."/>
            <person name="Pickel B."/>
            <person name="Atanasova L."/>
            <person name="Karlsson M."/>
            <person name="Huettel B."/>
            <person name="Barry K.W."/>
            <person name="Haridas S."/>
            <person name="Chen C."/>
            <person name="Bauer D."/>
            <person name="Andreopoulos W."/>
            <person name="Pangilinan J."/>
            <person name="LaButti K."/>
            <person name="Riley R."/>
            <person name="Lipzen A."/>
            <person name="Clum A."/>
            <person name="Drula E."/>
            <person name="Henrissat B."/>
            <person name="Kohler A."/>
            <person name="Grigoriev I.V."/>
            <person name="Martin F.M."/>
            <person name="Hacquard S."/>
        </authorList>
    </citation>
    <scope>NUCLEOTIDE SEQUENCE</scope>
    <source>
        <strain evidence="6">MPI-CAGE-CH-0235</strain>
    </source>
</reference>
<feature type="repeat" description="ANK" evidence="3">
    <location>
        <begin position="1365"/>
        <end position="1397"/>
    </location>
</feature>
<dbReference type="Proteomes" id="UP000813444">
    <property type="component" value="Unassembled WGS sequence"/>
</dbReference>
<feature type="domain" description="Nephrocystin 3-like N-terminal" evidence="5">
    <location>
        <begin position="369"/>
        <end position="534"/>
    </location>
</feature>
<dbReference type="SUPFAM" id="SSF48403">
    <property type="entry name" value="Ankyrin repeat"/>
    <property type="match status" value="2"/>
</dbReference>
<evidence type="ECO:0000313" key="7">
    <source>
        <dbReference type="Proteomes" id="UP000813444"/>
    </source>
</evidence>